<keyword evidence="9" id="KW-1185">Reference proteome</keyword>
<comment type="similarity">
    <text evidence="2">Belongs to the fatty acid desaturase CarF family.</text>
</comment>
<comment type="subcellular location">
    <subcellularLocation>
        <location evidence="1">Membrane</location>
        <topology evidence="1">Multi-pass membrane protein</topology>
    </subcellularLocation>
</comment>
<protein>
    <submittedName>
        <fullName evidence="8">Fatty acid desaturase CarF family protein</fullName>
    </submittedName>
</protein>
<reference evidence="8 9" key="1">
    <citation type="submission" date="2024-08" db="EMBL/GenBank/DDBJ databases">
        <title>Draft Genome Sequence of Legionella lytica strain DSB2004, Isolated From a Fire Sprinkler System.</title>
        <authorList>
            <person name="Everhart A.D."/>
            <person name="Kidane D.T."/>
            <person name="Farone A.L."/>
            <person name="Farone M.B."/>
        </authorList>
    </citation>
    <scope>NUCLEOTIDE SEQUENCE [LARGE SCALE GENOMIC DNA]</scope>
    <source>
        <strain evidence="8 9">DSB2004</strain>
    </source>
</reference>
<dbReference type="Pfam" id="PF10520">
    <property type="entry name" value="Lipid_desat"/>
    <property type="match status" value="1"/>
</dbReference>
<keyword evidence="4 6" id="KW-1133">Transmembrane helix</keyword>
<keyword evidence="3 6" id="KW-0812">Transmembrane</keyword>
<dbReference type="EMBL" id="JBGORX010000004">
    <property type="protein sequence ID" value="MFJ1269190.1"/>
    <property type="molecule type" value="Genomic_DNA"/>
</dbReference>
<organism evidence="8 9">
    <name type="scientific">Legionella lytica</name>
    <dbReference type="NCBI Taxonomy" id="96232"/>
    <lineage>
        <taxon>Bacteria</taxon>
        <taxon>Pseudomonadati</taxon>
        <taxon>Pseudomonadota</taxon>
        <taxon>Gammaproteobacteria</taxon>
        <taxon>Legionellales</taxon>
        <taxon>Legionellaceae</taxon>
        <taxon>Legionella</taxon>
    </lineage>
</organism>
<dbReference type="RefSeq" id="WP_400188013.1">
    <property type="nucleotide sequence ID" value="NZ_JBGORX010000004.1"/>
</dbReference>
<evidence type="ECO:0000256" key="2">
    <source>
        <dbReference type="ARBA" id="ARBA00007620"/>
    </source>
</evidence>
<dbReference type="InterPro" id="IPR053335">
    <property type="entry name" value="Fatty_acid_desaturase_CarF"/>
</dbReference>
<feature type="transmembrane region" description="Helical" evidence="6">
    <location>
        <begin position="60"/>
        <end position="80"/>
    </location>
</feature>
<evidence type="ECO:0000259" key="7">
    <source>
        <dbReference type="Pfam" id="PF10520"/>
    </source>
</evidence>
<dbReference type="Proteomes" id="UP001615550">
    <property type="component" value="Unassembled WGS sequence"/>
</dbReference>
<evidence type="ECO:0000256" key="6">
    <source>
        <dbReference type="SAM" id="Phobius"/>
    </source>
</evidence>
<dbReference type="PANTHER" id="PTHR48230">
    <property type="match status" value="1"/>
</dbReference>
<dbReference type="PANTHER" id="PTHR48230:SF1">
    <property type="entry name" value="LIPID DESATURASE DOMAIN-CONTAINING PROTEIN"/>
    <property type="match status" value="1"/>
</dbReference>
<accession>A0ABW8DD83</accession>
<gene>
    <name evidence="8" type="ORF">ACD661_11540</name>
</gene>
<dbReference type="InterPro" id="IPR019547">
    <property type="entry name" value="Lipid_desat"/>
</dbReference>
<evidence type="ECO:0000256" key="3">
    <source>
        <dbReference type="ARBA" id="ARBA00022692"/>
    </source>
</evidence>
<evidence type="ECO:0000313" key="9">
    <source>
        <dbReference type="Proteomes" id="UP001615550"/>
    </source>
</evidence>
<feature type="domain" description="Lipid desaturase" evidence="7">
    <location>
        <begin position="70"/>
        <end position="218"/>
    </location>
</feature>
<comment type="caution">
    <text evidence="8">The sequence shown here is derived from an EMBL/GenBank/DDBJ whole genome shotgun (WGS) entry which is preliminary data.</text>
</comment>
<sequence length="248" mass="28999">MASLNSYSDNKVNEFMHAIQKYLSHWRYKSFERLVSFLVISLQAMTLFNLIDTYESTSCFYLILVLIVAYIATDFINGLVHMYMDNNTYYNSAAGPYIAAFHLHHAKFFYTVRHPLRVYFDESGTKFWLLTYLLVLVGVQFSVHLSVFLNTGLVAFGIFSSIAELSHYWCHNATKKNRLILWLQNHHILLSKEHHKAHHCSDNTHYAFLNGVTDPLINLIARCYYQGYKNHADQHTRAYMQQTYDNSV</sequence>
<keyword evidence="5 6" id="KW-0472">Membrane</keyword>
<evidence type="ECO:0000256" key="5">
    <source>
        <dbReference type="ARBA" id="ARBA00023136"/>
    </source>
</evidence>
<name>A0ABW8DD83_9GAMM</name>
<evidence type="ECO:0000313" key="8">
    <source>
        <dbReference type="EMBL" id="MFJ1269190.1"/>
    </source>
</evidence>
<feature type="transmembrane region" description="Helical" evidence="6">
    <location>
        <begin position="127"/>
        <end position="147"/>
    </location>
</feature>
<proteinExistence type="inferred from homology"/>
<feature type="transmembrane region" description="Helical" evidence="6">
    <location>
        <begin position="34"/>
        <end position="54"/>
    </location>
</feature>
<evidence type="ECO:0000256" key="4">
    <source>
        <dbReference type="ARBA" id="ARBA00022989"/>
    </source>
</evidence>
<evidence type="ECO:0000256" key="1">
    <source>
        <dbReference type="ARBA" id="ARBA00004141"/>
    </source>
</evidence>